<evidence type="ECO:0000256" key="1">
    <source>
        <dbReference type="ARBA" id="ARBA00005189"/>
    </source>
</evidence>
<dbReference type="PANTHER" id="PTHR10434:SF64">
    <property type="entry name" value="1-ACYL-SN-GLYCEROL-3-PHOSPHATE ACYLTRANSFERASE-RELATED"/>
    <property type="match status" value="1"/>
</dbReference>
<evidence type="ECO:0000313" key="7">
    <source>
        <dbReference type="EMBL" id="BAH69446.1"/>
    </source>
</evidence>
<dbReference type="Pfam" id="PF01553">
    <property type="entry name" value="Acyltransferase"/>
    <property type="match status" value="1"/>
</dbReference>
<comment type="pathway">
    <text evidence="1">Lipid metabolism.</text>
</comment>
<keyword evidence="4" id="KW-0443">Lipid metabolism</keyword>
<dbReference type="PATRIC" id="fig|496833.3.peg.603"/>
<keyword evidence="3" id="KW-0808">Transferase</keyword>
<dbReference type="GO" id="GO:0006654">
    <property type="term" value="P:phosphatidic acid biosynthetic process"/>
    <property type="evidence" value="ECO:0007669"/>
    <property type="project" value="TreeGrafter"/>
</dbReference>
<organism evidence="7 8">
    <name type="scientific">Mycoplasmopsis fermentans (strain ATCC 19989 / NBRC 14854 / NCTC 10117 / PG18)</name>
    <name type="common">Mycoplasma fermentans</name>
    <dbReference type="NCBI Taxonomy" id="496833"/>
    <lineage>
        <taxon>Bacteria</taxon>
        <taxon>Bacillati</taxon>
        <taxon>Mycoplasmatota</taxon>
        <taxon>Mycoplasmoidales</taxon>
        <taxon>Metamycoplasmataceae</taxon>
        <taxon>Mycoplasmopsis</taxon>
    </lineage>
</organism>
<feature type="domain" description="Phospholipid/glycerol acyltransferase" evidence="6">
    <location>
        <begin position="81"/>
        <end position="206"/>
    </location>
</feature>
<keyword evidence="8" id="KW-1185">Reference proteome</keyword>
<dbReference type="KEGG" id="mfp:MBIO_0181"/>
<dbReference type="InterPro" id="IPR002123">
    <property type="entry name" value="Plipid/glycerol_acylTrfase"/>
</dbReference>
<protein>
    <recommendedName>
        <fullName evidence="6">Phospholipid/glycerol acyltransferase domain-containing protein</fullName>
    </recommendedName>
</protein>
<dbReference type="eggNOG" id="COG0204">
    <property type="taxonomic scope" value="Bacteria"/>
</dbReference>
<dbReference type="HOGENOM" id="CLU_027938_6_1_14"/>
<keyword evidence="2" id="KW-0444">Lipid biosynthesis</keyword>
<dbReference type="EMBL" id="AP009608">
    <property type="protein sequence ID" value="BAH69446.1"/>
    <property type="molecule type" value="Genomic_DNA"/>
</dbReference>
<reference evidence="7 8" key="1">
    <citation type="journal article" date="2009" name="Curr. Microbiol.">
        <title>Molecular cloning and expression of a novel cholinephosphotransferase involved in glycoglycerophospholipid biosynthesis of Mycoplasma fermentans.</title>
        <authorList>
            <person name="Ishida N."/>
            <person name="Irikura D."/>
            <person name="Matsuda K."/>
            <person name="Sato S."/>
            <person name="Asano K."/>
        </authorList>
    </citation>
    <scope>NUCLEOTIDE SEQUENCE [LARGE SCALE GENOMIC DNA]</scope>
    <source>
        <strain evidence="8">ATCC 19989 / NBRC 14854 / NCTC 10117 / PG18</strain>
    </source>
</reference>
<evidence type="ECO:0000313" key="8">
    <source>
        <dbReference type="Proteomes" id="UP000006810"/>
    </source>
</evidence>
<dbReference type="CDD" id="cd07989">
    <property type="entry name" value="LPLAT_AGPAT-like"/>
    <property type="match status" value="1"/>
</dbReference>
<evidence type="ECO:0000256" key="4">
    <source>
        <dbReference type="ARBA" id="ARBA00023098"/>
    </source>
</evidence>
<proteinExistence type="predicted"/>
<keyword evidence="5" id="KW-0012">Acyltransferase</keyword>
<dbReference type="Proteomes" id="UP000006810">
    <property type="component" value="Chromosome"/>
</dbReference>
<evidence type="ECO:0000256" key="5">
    <source>
        <dbReference type="ARBA" id="ARBA00023315"/>
    </source>
</evidence>
<sequence length="257" mass="30412">MWFWKRRSNMNYHLKMFLTWWIWLWRIYRISVYARKYRHTPDYYTPQQRYDWLLKKVKKYLKLYNIKVTVEGYDNLPKAPCLLIPNHKSNADALILMEALSKKTASKEEMNKIATFLAKKELSKKAVVKSALNLIDSIYIDRNNFRDAFESLTKFGTFIKENRTYGVIFPEGTRVEEDGLGEFKSGAFKVAISHYLPIVPVVISDTRKALNKNRWKKQEFKVKFLNPIKPSTFMSMDPGALADRVKSLMERELENES</sequence>
<dbReference type="SMART" id="SM00563">
    <property type="entry name" value="PlsC"/>
    <property type="match status" value="1"/>
</dbReference>
<evidence type="ECO:0000256" key="3">
    <source>
        <dbReference type="ARBA" id="ARBA00022679"/>
    </source>
</evidence>
<evidence type="ECO:0000256" key="2">
    <source>
        <dbReference type="ARBA" id="ARBA00022516"/>
    </source>
</evidence>
<dbReference type="PANTHER" id="PTHR10434">
    <property type="entry name" value="1-ACYL-SN-GLYCEROL-3-PHOSPHATE ACYLTRANSFERASE"/>
    <property type="match status" value="1"/>
</dbReference>
<gene>
    <name evidence="7" type="ordered locus">MBIO_0181</name>
</gene>
<dbReference type="GO" id="GO:0003841">
    <property type="term" value="F:1-acylglycerol-3-phosphate O-acyltransferase activity"/>
    <property type="evidence" value="ECO:0007669"/>
    <property type="project" value="TreeGrafter"/>
</dbReference>
<accession>C4XE74</accession>
<dbReference type="SUPFAM" id="SSF69593">
    <property type="entry name" value="Glycerol-3-phosphate (1)-acyltransferase"/>
    <property type="match status" value="1"/>
</dbReference>
<dbReference type="AlphaFoldDB" id="C4XE74"/>
<evidence type="ECO:0000259" key="6">
    <source>
        <dbReference type="SMART" id="SM00563"/>
    </source>
</evidence>
<name>C4XE74_MYCFP</name>